<keyword evidence="4 6" id="KW-0067">ATP-binding</keyword>
<dbReference type="InterPro" id="IPR027417">
    <property type="entry name" value="P-loop_NTPase"/>
</dbReference>
<evidence type="ECO:0000313" key="6">
    <source>
        <dbReference type="EMBL" id="TSJ78677.1"/>
    </source>
</evidence>
<dbReference type="SMART" id="SM00382">
    <property type="entry name" value="AAA"/>
    <property type="match status" value="1"/>
</dbReference>
<dbReference type="InterPro" id="IPR015860">
    <property type="entry name" value="ABC_transpr_TagH-like"/>
</dbReference>
<dbReference type="GO" id="GO:0005524">
    <property type="term" value="F:ATP binding"/>
    <property type="evidence" value="ECO:0007669"/>
    <property type="project" value="UniProtKB-KW"/>
</dbReference>
<reference evidence="6 7" key="1">
    <citation type="submission" date="2019-07" db="EMBL/GenBank/DDBJ databases">
        <title>Description of 53C-WASEF.</title>
        <authorList>
            <person name="Pitt A."/>
            <person name="Hahn M.W."/>
        </authorList>
    </citation>
    <scope>NUCLEOTIDE SEQUENCE [LARGE SCALE GENOMIC DNA]</scope>
    <source>
        <strain evidence="6 7">53C-WASEF</strain>
    </source>
</reference>
<dbReference type="CDD" id="cd10147">
    <property type="entry name" value="Wzt_C-like"/>
    <property type="match status" value="1"/>
</dbReference>
<dbReference type="GO" id="GO:0016020">
    <property type="term" value="C:membrane"/>
    <property type="evidence" value="ECO:0007669"/>
    <property type="project" value="InterPro"/>
</dbReference>
<dbReference type="Gene3D" id="3.40.50.300">
    <property type="entry name" value="P-loop containing nucleotide triphosphate hydrolases"/>
    <property type="match status" value="1"/>
</dbReference>
<dbReference type="PROSITE" id="PS50893">
    <property type="entry name" value="ABC_TRANSPORTER_2"/>
    <property type="match status" value="1"/>
</dbReference>
<gene>
    <name evidence="6" type="ORF">FPL22_05060</name>
</gene>
<organism evidence="6 7">
    <name type="scientific">Rariglobus hedericola</name>
    <dbReference type="NCBI Taxonomy" id="2597822"/>
    <lineage>
        <taxon>Bacteria</taxon>
        <taxon>Pseudomonadati</taxon>
        <taxon>Verrucomicrobiota</taxon>
        <taxon>Opitutia</taxon>
        <taxon>Opitutales</taxon>
        <taxon>Opitutaceae</taxon>
        <taxon>Rariglobus</taxon>
    </lineage>
</organism>
<dbReference type="EMBL" id="VMBG01000001">
    <property type="protein sequence ID" value="TSJ78677.1"/>
    <property type="molecule type" value="Genomic_DNA"/>
</dbReference>
<dbReference type="InterPro" id="IPR050683">
    <property type="entry name" value="Bact_Polysacc_Export_ATP-bd"/>
</dbReference>
<keyword evidence="3" id="KW-0547">Nucleotide-binding</keyword>
<comment type="caution">
    <text evidence="6">The sequence shown here is derived from an EMBL/GenBank/DDBJ whole genome shotgun (WGS) entry which is preliminary data.</text>
</comment>
<dbReference type="RefSeq" id="WP_144229018.1">
    <property type="nucleotide sequence ID" value="NZ_CBCRVV010000002.1"/>
</dbReference>
<dbReference type="InterPro" id="IPR029439">
    <property type="entry name" value="Wzt_C"/>
</dbReference>
<accession>A0A556QPX2</accession>
<evidence type="ECO:0000256" key="2">
    <source>
        <dbReference type="ARBA" id="ARBA00022448"/>
    </source>
</evidence>
<evidence type="ECO:0000313" key="7">
    <source>
        <dbReference type="Proteomes" id="UP000315648"/>
    </source>
</evidence>
<dbReference type="Pfam" id="PF00005">
    <property type="entry name" value="ABC_tran"/>
    <property type="match status" value="1"/>
</dbReference>
<evidence type="ECO:0000256" key="4">
    <source>
        <dbReference type="ARBA" id="ARBA00022840"/>
    </source>
</evidence>
<dbReference type="Proteomes" id="UP000315648">
    <property type="component" value="Unassembled WGS sequence"/>
</dbReference>
<dbReference type="PANTHER" id="PTHR46743:SF2">
    <property type="entry name" value="TEICHOIC ACIDS EXPORT ATP-BINDING PROTEIN TAGH"/>
    <property type="match status" value="1"/>
</dbReference>
<name>A0A556QPX2_9BACT</name>
<keyword evidence="7" id="KW-1185">Reference proteome</keyword>
<dbReference type="GO" id="GO:0016887">
    <property type="term" value="F:ATP hydrolysis activity"/>
    <property type="evidence" value="ECO:0007669"/>
    <property type="project" value="InterPro"/>
</dbReference>
<dbReference type="CDD" id="cd03220">
    <property type="entry name" value="ABC_KpsT_Wzt"/>
    <property type="match status" value="1"/>
</dbReference>
<sequence>MSTPMISVKNLSKHYVLSHDAGHDTLRDQIAGSARNLWKMLARKQAGQATNADDFWALKDVAFDIAPGEVVGVVGGNGAGKSTLLKILSRITEPTSGSITLRGRVASLLEVGTGFHPELSGRENIFLNGAILGMSRVEIRRKFDEIVAFAEVERFLDTPVKRYSSGMYVRLAFAVAAHLEPEILIVDEVLAVGDQQFQNKCIGKMQSIARNSGRTVLFVSHNMSAVLSLCSRALLLEQGRLLIDGPVDQVVMRYMQRTGSSNGRYVSTRPAGSLPISIRSVEILDSHGHVSPALDNGRPITVQIEFTRSAHFTDPLIPSVAFQTPAGIKVFNHHSQLNQQVFTSLPEHGTIRFQIEKLPLPGASYYVSVFFVARGRIVDQAENALEVRVVDGGFYAQDGINEGAHGLVLVEGKWSAS</sequence>
<dbReference type="InterPro" id="IPR003439">
    <property type="entry name" value="ABC_transporter-like_ATP-bd"/>
</dbReference>
<comment type="similarity">
    <text evidence="1">Belongs to the ABC transporter superfamily.</text>
</comment>
<dbReference type="PANTHER" id="PTHR46743">
    <property type="entry name" value="TEICHOIC ACIDS EXPORT ATP-BINDING PROTEIN TAGH"/>
    <property type="match status" value="1"/>
</dbReference>
<keyword evidence="2" id="KW-0813">Transport</keyword>
<proteinExistence type="inferred from homology"/>
<feature type="domain" description="ABC transporter" evidence="5">
    <location>
        <begin position="32"/>
        <end position="263"/>
    </location>
</feature>
<dbReference type="Pfam" id="PF14524">
    <property type="entry name" value="Wzt_C"/>
    <property type="match status" value="1"/>
</dbReference>
<protein>
    <submittedName>
        <fullName evidence="6">ABC transporter ATP-binding protein</fullName>
    </submittedName>
</protein>
<evidence type="ECO:0000256" key="1">
    <source>
        <dbReference type="ARBA" id="ARBA00005417"/>
    </source>
</evidence>
<dbReference type="OrthoDB" id="9778870at2"/>
<dbReference type="GO" id="GO:0140359">
    <property type="term" value="F:ABC-type transporter activity"/>
    <property type="evidence" value="ECO:0007669"/>
    <property type="project" value="InterPro"/>
</dbReference>
<evidence type="ECO:0000259" key="5">
    <source>
        <dbReference type="PROSITE" id="PS50893"/>
    </source>
</evidence>
<dbReference type="AlphaFoldDB" id="A0A556QPX2"/>
<dbReference type="InterPro" id="IPR003593">
    <property type="entry name" value="AAA+_ATPase"/>
</dbReference>
<dbReference type="Gene3D" id="2.70.50.60">
    <property type="entry name" value="abc- transporter (atp binding component) like domain"/>
    <property type="match status" value="1"/>
</dbReference>
<dbReference type="SUPFAM" id="SSF52540">
    <property type="entry name" value="P-loop containing nucleoside triphosphate hydrolases"/>
    <property type="match status" value="1"/>
</dbReference>
<evidence type="ECO:0000256" key="3">
    <source>
        <dbReference type="ARBA" id="ARBA00022741"/>
    </source>
</evidence>